<name>A0A8I0ZYI6_RHOER</name>
<proteinExistence type="predicted"/>
<dbReference type="RefSeq" id="WP_197941519.1">
    <property type="nucleotide sequence ID" value="NZ_JAECSB010000071.1"/>
</dbReference>
<evidence type="ECO:0000256" key="1">
    <source>
        <dbReference type="SAM" id="MobiDB-lite"/>
    </source>
</evidence>
<evidence type="ECO:0000313" key="3">
    <source>
        <dbReference type="Proteomes" id="UP000627573"/>
    </source>
</evidence>
<dbReference type="Proteomes" id="UP000627573">
    <property type="component" value="Unassembled WGS sequence"/>
</dbReference>
<protein>
    <submittedName>
        <fullName evidence="2">Uncharacterized protein</fullName>
    </submittedName>
</protein>
<evidence type="ECO:0000313" key="2">
    <source>
        <dbReference type="EMBL" id="MBH5144943.1"/>
    </source>
</evidence>
<accession>A0A8I0ZYI6</accession>
<keyword evidence="3" id="KW-1185">Reference proteome</keyword>
<gene>
    <name evidence="2" type="ORF">I3517_20280</name>
</gene>
<dbReference type="EMBL" id="JAECSB010000071">
    <property type="protein sequence ID" value="MBH5144943.1"/>
    <property type="molecule type" value="Genomic_DNA"/>
</dbReference>
<comment type="caution">
    <text evidence="2">The sequence shown here is derived from an EMBL/GenBank/DDBJ whole genome shotgun (WGS) entry which is preliminary data.</text>
</comment>
<dbReference type="AlphaFoldDB" id="A0A8I0ZYI6"/>
<organism evidence="2 3">
    <name type="scientific">Rhodococcus erythropolis</name>
    <name type="common">Arthrobacter picolinophilus</name>
    <dbReference type="NCBI Taxonomy" id="1833"/>
    <lineage>
        <taxon>Bacteria</taxon>
        <taxon>Bacillati</taxon>
        <taxon>Actinomycetota</taxon>
        <taxon>Actinomycetes</taxon>
        <taxon>Mycobacteriales</taxon>
        <taxon>Nocardiaceae</taxon>
        <taxon>Rhodococcus</taxon>
        <taxon>Rhodococcus erythropolis group</taxon>
    </lineage>
</organism>
<feature type="region of interest" description="Disordered" evidence="1">
    <location>
        <begin position="55"/>
        <end position="74"/>
    </location>
</feature>
<sequence length="100" mass="10597">MVVGLFGPGDCDGLESELRRYGCTANGSFSARLDLHAEMVRVLLQVSESTEVGQFSPDGWINKPSADADADADADEGCGITPFGLNDLARFDRPGLTSLC</sequence>
<reference evidence="2 3" key="1">
    <citation type="submission" date="2020-12" db="EMBL/GenBank/DDBJ databases">
        <title>Draft genome sequence of furan degrading bacterial strain FUR100.</title>
        <authorList>
            <person name="Woiski C."/>
        </authorList>
    </citation>
    <scope>NUCLEOTIDE SEQUENCE [LARGE SCALE GENOMIC DNA]</scope>
    <source>
        <strain evidence="2 3">FUR100</strain>
    </source>
</reference>